<evidence type="ECO:0000313" key="3">
    <source>
        <dbReference type="Proteomes" id="UP000281406"/>
    </source>
</evidence>
<evidence type="ECO:0000313" key="2">
    <source>
        <dbReference type="EMBL" id="ROL43586.1"/>
    </source>
</evidence>
<feature type="compositionally biased region" description="Basic and acidic residues" evidence="1">
    <location>
        <begin position="137"/>
        <end position="151"/>
    </location>
</feature>
<feature type="compositionally biased region" description="Basic and acidic residues" evidence="1">
    <location>
        <begin position="16"/>
        <end position="36"/>
    </location>
</feature>
<dbReference type="EMBL" id="RJVU01047928">
    <property type="protein sequence ID" value="ROL43586.1"/>
    <property type="molecule type" value="Genomic_DNA"/>
</dbReference>
<organism evidence="2 3">
    <name type="scientific">Anabarilius grahami</name>
    <name type="common">Kanglang fish</name>
    <name type="synonym">Barilius grahami</name>
    <dbReference type="NCBI Taxonomy" id="495550"/>
    <lineage>
        <taxon>Eukaryota</taxon>
        <taxon>Metazoa</taxon>
        <taxon>Chordata</taxon>
        <taxon>Craniata</taxon>
        <taxon>Vertebrata</taxon>
        <taxon>Euteleostomi</taxon>
        <taxon>Actinopterygii</taxon>
        <taxon>Neopterygii</taxon>
        <taxon>Teleostei</taxon>
        <taxon>Ostariophysi</taxon>
        <taxon>Cypriniformes</taxon>
        <taxon>Xenocyprididae</taxon>
        <taxon>Xenocypridinae</taxon>
        <taxon>Xenocypridinae incertae sedis</taxon>
        <taxon>Anabarilius</taxon>
    </lineage>
</organism>
<dbReference type="AlphaFoldDB" id="A0A3N0YBG5"/>
<feature type="region of interest" description="Disordered" evidence="1">
    <location>
        <begin position="1"/>
        <end position="36"/>
    </location>
</feature>
<feature type="region of interest" description="Disordered" evidence="1">
    <location>
        <begin position="137"/>
        <end position="163"/>
    </location>
</feature>
<comment type="caution">
    <text evidence="2">The sequence shown here is derived from an EMBL/GenBank/DDBJ whole genome shotgun (WGS) entry which is preliminary data.</text>
</comment>
<feature type="compositionally biased region" description="Basic residues" evidence="1">
    <location>
        <begin position="152"/>
        <end position="163"/>
    </location>
</feature>
<proteinExistence type="predicted"/>
<feature type="compositionally biased region" description="Polar residues" evidence="1">
    <location>
        <begin position="1"/>
        <end position="15"/>
    </location>
</feature>
<sequence length="163" mass="18478">MHYGTISLTSNTRDTCGSKEVMERKKSREREKERESEGVMCHDKKASWDLCAWKCAQQYVMPLLSPYLLIDFNYLFLISQPVLSLRGQLRLTGKGGFPGAHIGIGELKEAPVRGAAASTVVHPIEHVRNDMLKGVRDKLEQQKTRDRGGDIRKKKKKHTRCLG</sequence>
<keyword evidence="3" id="KW-1185">Reference proteome</keyword>
<name>A0A3N0YBG5_ANAGA</name>
<reference evidence="2 3" key="1">
    <citation type="submission" date="2018-10" db="EMBL/GenBank/DDBJ databases">
        <title>Genome assembly for a Yunnan-Guizhou Plateau 3E fish, Anabarilius grahami (Regan), and its evolutionary and genetic applications.</title>
        <authorList>
            <person name="Jiang W."/>
        </authorList>
    </citation>
    <scope>NUCLEOTIDE SEQUENCE [LARGE SCALE GENOMIC DNA]</scope>
    <source>
        <strain evidence="2">AG-KIZ</strain>
        <tissue evidence="2">Muscle</tissue>
    </source>
</reference>
<protein>
    <submittedName>
        <fullName evidence="2">Uncharacterized protein</fullName>
    </submittedName>
</protein>
<accession>A0A3N0YBG5</accession>
<evidence type="ECO:0000256" key="1">
    <source>
        <dbReference type="SAM" id="MobiDB-lite"/>
    </source>
</evidence>
<dbReference type="Proteomes" id="UP000281406">
    <property type="component" value="Unassembled WGS sequence"/>
</dbReference>
<gene>
    <name evidence="2" type="ORF">DPX16_13517</name>
</gene>